<sequence length="340" mass="37513">MSVDAFLAAAGPILDVRSPGEFEQGHIPGAMSFPLFSNEERARVGTCYKQKSREAAVELGFEIAGPKFVEFIRYAKEIAPDKRVRVHCWRGGMRSGAISWVLNLAGFQTVILEGGYKAFRRWVRRTVATPKPIILLGGMTGTAKTDILQALAQRGEQMLDLEGHASHRGSSFGAVCLPPQPSTEHFENLIAMDWSSFSAERPVWVEAESRRVGPCRVPVELFEQMAAATAVEITRPIPERLALLVDIYGQADKAELVAATERIRKRLGGKRTQEAIALIQSGDLTHAFAILLIYYDSTYRYGLEQREQAVPEVDVTGRNPEQAAQKLMDWAGAAAVSRVD</sequence>
<dbReference type="CDD" id="cd01520">
    <property type="entry name" value="RHOD_YbbB"/>
    <property type="match status" value="1"/>
</dbReference>
<dbReference type="PANTHER" id="PTHR30401:SF0">
    <property type="entry name" value="TRNA 2-SELENOURIDINE SYNTHASE"/>
    <property type="match status" value="1"/>
</dbReference>
<dbReference type="InterPro" id="IPR036873">
    <property type="entry name" value="Rhodanese-like_dom_sf"/>
</dbReference>
<dbReference type="InterPro" id="IPR058840">
    <property type="entry name" value="AAA_SelU"/>
</dbReference>
<dbReference type="SMART" id="SM00450">
    <property type="entry name" value="RHOD"/>
    <property type="match status" value="1"/>
</dbReference>
<accession>A0A2W4U7D7</accession>
<dbReference type="NCBIfam" id="TIGR03167">
    <property type="entry name" value="tRNA_sel_U_synt"/>
    <property type="match status" value="1"/>
</dbReference>
<dbReference type="InterPro" id="IPR017582">
    <property type="entry name" value="SelU"/>
</dbReference>
<dbReference type="PROSITE" id="PS50206">
    <property type="entry name" value="RHODANESE_3"/>
    <property type="match status" value="1"/>
</dbReference>
<dbReference type="PROSITE" id="PS00380">
    <property type="entry name" value="RHODANESE_1"/>
    <property type="match status" value="1"/>
</dbReference>
<feature type="domain" description="Rhodanese" evidence="2">
    <location>
        <begin position="7"/>
        <end position="128"/>
    </location>
</feature>
<name>A0A2W4U7D7_9CYAN</name>
<reference evidence="3 4" key="2">
    <citation type="submission" date="2018-06" db="EMBL/GenBank/DDBJ databases">
        <title>Metagenomic assembly of (sub)arctic Cyanobacteria and their associated microbiome from non-axenic cultures.</title>
        <authorList>
            <person name="Baurain D."/>
        </authorList>
    </citation>
    <scope>NUCLEOTIDE SEQUENCE [LARGE SCALE GENOMIC DNA]</scope>
    <source>
        <strain evidence="3">ULC129bin1</strain>
    </source>
</reference>
<dbReference type="NCBIfam" id="NF008750">
    <property type="entry name" value="PRK11784.1-2"/>
    <property type="match status" value="1"/>
</dbReference>
<dbReference type="InterPro" id="IPR001307">
    <property type="entry name" value="Thiosulphate_STrfase_CS"/>
</dbReference>
<evidence type="ECO:0000313" key="3">
    <source>
        <dbReference type="EMBL" id="PZO16622.1"/>
    </source>
</evidence>
<dbReference type="AlphaFoldDB" id="A0A2W4U7D7"/>
<dbReference type="NCBIfam" id="NF008752">
    <property type="entry name" value="PRK11784.1-4"/>
    <property type="match status" value="1"/>
</dbReference>
<dbReference type="GO" id="GO:0002098">
    <property type="term" value="P:tRNA wobble uridine modification"/>
    <property type="evidence" value="ECO:0007669"/>
    <property type="project" value="InterPro"/>
</dbReference>
<proteinExistence type="predicted"/>
<evidence type="ECO:0000313" key="4">
    <source>
        <dbReference type="Proteomes" id="UP000249354"/>
    </source>
</evidence>
<dbReference type="SUPFAM" id="SSF52821">
    <property type="entry name" value="Rhodanese/Cell cycle control phosphatase"/>
    <property type="match status" value="1"/>
</dbReference>
<dbReference type="EMBL" id="QBMC01000077">
    <property type="protein sequence ID" value="PZO16622.1"/>
    <property type="molecule type" value="Genomic_DNA"/>
</dbReference>
<dbReference type="InterPro" id="IPR001763">
    <property type="entry name" value="Rhodanese-like_dom"/>
</dbReference>
<evidence type="ECO:0000259" key="2">
    <source>
        <dbReference type="PROSITE" id="PS50206"/>
    </source>
</evidence>
<evidence type="ECO:0000256" key="1">
    <source>
        <dbReference type="ARBA" id="ARBA00023266"/>
    </source>
</evidence>
<dbReference type="Gene3D" id="3.40.250.10">
    <property type="entry name" value="Rhodanese-like domain"/>
    <property type="match status" value="1"/>
</dbReference>
<comment type="caution">
    <text evidence="3">The sequence shown here is derived from an EMBL/GenBank/DDBJ whole genome shotgun (WGS) entry which is preliminary data.</text>
</comment>
<dbReference type="PROSITE" id="PS00383">
    <property type="entry name" value="TYR_PHOSPHATASE_1"/>
    <property type="match status" value="1"/>
</dbReference>
<gene>
    <name evidence="3" type="ORF">DCF25_12200</name>
</gene>
<reference evidence="4" key="1">
    <citation type="submission" date="2018-04" db="EMBL/GenBank/DDBJ databases">
        <authorList>
            <person name="Cornet L."/>
        </authorList>
    </citation>
    <scope>NUCLEOTIDE SEQUENCE [LARGE SCALE GENOMIC DNA]</scope>
</reference>
<dbReference type="Proteomes" id="UP000249354">
    <property type="component" value="Unassembled WGS sequence"/>
</dbReference>
<dbReference type="GO" id="GO:0004792">
    <property type="term" value="F:thiosulfate-cyanide sulfurtransferase activity"/>
    <property type="evidence" value="ECO:0007669"/>
    <property type="project" value="InterPro"/>
</dbReference>
<organism evidence="3 4">
    <name type="scientific">Leptolyngbya foveolarum</name>
    <dbReference type="NCBI Taxonomy" id="47253"/>
    <lineage>
        <taxon>Bacteria</taxon>
        <taxon>Bacillati</taxon>
        <taxon>Cyanobacteriota</taxon>
        <taxon>Cyanophyceae</taxon>
        <taxon>Leptolyngbyales</taxon>
        <taxon>Leptolyngbyaceae</taxon>
        <taxon>Leptolyngbya group</taxon>
        <taxon>Leptolyngbya</taxon>
    </lineage>
</organism>
<dbReference type="Pfam" id="PF00581">
    <property type="entry name" value="Rhodanese"/>
    <property type="match status" value="1"/>
</dbReference>
<dbReference type="InterPro" id="IPR016130">
    <property type="entry name" value="Tyr_Pase_AS"/>
</dbReference>
<dbReference type="PANTHER" id="PTHR30401">
    <property type="entry name" value="TRNA 2-SELENOURIDINE SYNTHASE"/>
    <property type="match status" value="1"/>
</dbReference>
<dbReference type="Pfam" id="PF26341">
    <property type="entry name" value="AAA_SelU"/>
    <property type="match status" value="1"/>
</dbReference>
<dbReference type="GO" id="GO:0043828">
    <property type="term" value="F:tRNA 2-selenouridine synthase activity"/>
    <property type="evidence" value="ECO:0007669"/>
    <property type="project" value="InterPro"/>
</dbReference>
<protein>
    <submittedName>
        <fullName evidence="3">tRNA 2-selenouridine(34) synthase MnmH</fullName>
    </submittedName>
</protein>
<keyword evidence="1" id="KW-0711">Selenium</keyword>